<feature type="binding site" evidence="17">
    <location>
        <position position="813"/>
    </location>
    <ligand>
        <name>ATP</name>
        <dbReference type="ChEBI" id="CHEBI:30616"/>
    </ligand>
</feature>
<dbReference type="InterPro" id="IPR036412">
    <property type="entry name" value="HAD-like_sf"/>
</dbReference>
<evidence type="ECO:0000259" key="22">
    <source>
        <dbReference type="Pfam" id="PF16209"/>
    </source>
</evidence>
<feature type="compositionally biased region" description="Polar residues" evidence="20">
    <location>
        <begin position="58"/>
        <end position="72"/>
    </location>
</feature>
<protein>
    <recommendedName>
        <fullName evidence="19">Phospholipid-transporting ATPase</fullName>
        <ecNumber evidence="19">7.6.2.1</ecNumber>
    </recommendedName>
</protein>
<keyword evidence="25" id="KW-1185">Reference proteome</keyword>
<dbReference type="Pfam" id="PF16212">
    <property type="entry name" value="PhoLip_ATPase_C"/>
    <property type="match status" value="1"/>
</dbReference>
<keyword evidence="11 19" id="KW-1133">Transmembrane helix</keyword>
<feature type="domain" description="P-type ATPase N-terminal" evidence="22">
    <location>
        <begin position="85"/>
        <end position="143"/>
    </location>
</feature>
<feature type="active site" description="4-aspartylphosphate intermediate" evidence="16">
    <location>
        <position position="431"/>
    </location>
</feature>
<keyword evidence="4" id="KW-0813">Transport</keyword>
<evidence type="ECO:0000256" key="16">
    <source>
        <dbReference type="PIRSR" id="PIRSR606539-1"/>
    </source>
</evidence>
<evidence type="ECO:0000259" key="21">
    <source>
        <dbReference type="Pfam" id="PF00122"/>
    </source>
</evidence>
<dbReference type="Gene3D" id="3.40.1110.10">
    <property type="entry name" value="Calcium-transporting ATPase, cytoplasmic domain N"/>
    <property type="match status" value="1"/>
</dbReference>
<dbReference type="AlphaFoldDB" id="A0A8H4AQP8"/>
<evidence type="ECO:0000256" key="19">
    <source>
        <dbReference type="RuleBase" id="RU362033"/>
    </source>
</evidence>
<evidence type="ECO:0000256" key="10">
    <source>
        <dbReference type="ARBA" id="ARBA00022967"/>
    </source>
</evidence>
<feature type="binding site" evidence="17">
    <location>
        <position position="433"/>
    </location>
    <ligand>
        <name>ATP</name>
        <dbReference type="ChEBI" id="CHEBI:30616"/>
    </ligand>
</feature>
<dbReference type="Pfam" id="PF13246">
    <property type="entry name" value="Cation_ATPase"/>
    <property type="match status" value="1"/>
</dbReference>
<dbReference type="GO" id="GO:0045332">
    <property type="term" value="P:phospholipid translocation"/>
    <property type="evidence" value="ECO:0007669"/>
    <property type="project" value="TreeGrafter"/>
</dbReference>
<dbReference type="Gene3D" id="2.70.150.10">
    <property type="entry name" value="Calcium-transporting ATPase, cytoplasmic transduction domain A"/>
    <property type="match status" value="1"/>
</dbReference>
<dbReference type="InterPro" id="IPR059000">
    <property type="entry name" value="ATPase_P-type_domA"/>
</dbReference>
<feature type="transmembrane region" description="Helical" evidence="19">
    <location>
        <begin position="342"/>
        <end position="361"/>
    </location>
</feature>
<dbReference type="InterPro" id="IPR023299">
    <property type="entry name" value="ATPase_P-typ_cyto_dom_N"/>
</dbReference>
<sequence length="1071" mass="121585">MVREPSIALKTIIPFSENRQKKRSSDCNDDEVPLIIQEDWPEESSSSSSSRYRRRNTPIPSSDVSLPNMKTPTAKSRTISFHVSNKVKKKFPPNVIRNQKYNLITFFPLVFYEQFHVFINLYFLLVSLSQLIPPLKIGYLFTYFGPLAFVLAVTMGKEAYDDWKRFKRDQENNSQKYQILTRDGIKNVPSSKLRVGDFVKIYKDQRVPADVILLRTTEASGACFIRTDQLDGETDWKLRLAVPYCQKLHSDDNLLSIDAEIYADPPIKDIHNFIGNFSRQLPGNVVPQTEPLNVENTLWMNTVLASGTAIGFVIYTGKDTRAVMNTSHPETKTGLLDIEINNLSKILFIVTFIISIMLIALNGFRGLWYIYLFRFLIIFSSIIPIGLRVNLDMGKSVYAYQMMTDKEIPDTIVRTSTIPEELGRIEYLLSDKTGTLTKNDMELKKLHMGTMAFNYESWDEVRNHLSTAFGKAKAGPSTSITGKGRRDMSLRVKDIILALALCHNVTPVIDSENDTITYQASSPDEVAIVRLTEEVGLTLVFRDVSEIHLRTPDGDVLEYLILQTFPFTSESKRMGIVVKDKTTGEIMFYQKGADVVMSKIVQYNDWLDEECDNMAREGLRTLVVARRKLSEDAYNEFQERFNEAKVNITDRKAQEQLVVVSFLERDLELLGVTGVEDKLQDEVKNTLELLRNAGLKIWMLTGDKIETATCIAVSSKLISRSQIIHQISRVTSPDEAVEELEVLQSKKDSCLVIDGTSIQFYLEHYKNEFIEVAVRLPVVVACRCSPTQKADITKLIIEFTGKRVCCIGDGGNDVSMIQAAHVGVGLVGKEGKQASLAADFSIIQFSYLTKLLLWHGRNSYKRSAKLSQFVIHRGLIISVIQAVFSALFFFAPIALYQGWLIVGYTTLYTMAPVFSLVLDRDVKEETAFKFPELYKELTKGRSLSLRTFFQWLMISVYQGGAIMIMSILLFEDEFVNIVAISFTALIFNELLMVALEINTWHYLMVISEIVTLAIYIVSMAFLPTYFDLSFILTWVFVWKVLVITAVSSIPLYVVKILRRRCSPPVHSKVVG</sequence>
<dbReference type="GO" id="GO:0006890">
    <property type="term" value="P:retrograde vesicle-mediated transport, Golgi to endoplasmic reticulum"/>
    <property type="evidence" value="ECO:0007669"/>
    <property type="project" value="TreeGrafter"/>
</dbReference>
<comment type="catalytic activity">
    <reaction evidence="15">
        <text>a 1,2-diacyl-sn-glycero-3-phosphoethanolamine(out) + ATP + H2O = a 1,2-diacyl-sn-glycero-3-phosphoethanolamine(in) + ADP + phosphate + H(+)</text>
        <dbReference type="Rhea" id="RHEA:66132"/>
        <dbReference type="ChEBI" id="CHEBI:15377"/>
        <dbReference type="ChEBI" id="CHEBI:15378"/>
        <dbReference type="ChEBI" id="CHEBI:30616"/>
        <dbReference type="ChEBI" id="CHEBI:43474"/>
        <dbReference type="ChEBI" id="CHEBI:64612"/>
        <dbReference type="ChEBI" id="CHEBI:456216"/>
    </reaction>
    <physiologicalReaction direction="left-to-right" evidence="15">
        <dbReference type="Rhea" id="RHEA:66133"/>
    </physiologicalReaction>
</comment>
<evidence type="ECO:0000256" key="17">
    <source>
        <dbReference type="PIRSR" id="PIRSR606539-2"/>
    </source>
</evidence>
<dbReference type="SFLD" id="SFLDS00003">
    <property type="entry name" value="Haloacid_Dehalogenase"/>
    <property type="match status" value="1"/>
</dbReference>
<dbReference type="InterPro" id="IPR008250">
    <property type="entry name" value="ATPase_P-typ_transduc_dom_A_sf"/>
</dbReference>
<evidence type="ECO:0000256" key="1">
    <source>
        <dbReference type="ARBA" id="ARBA00001946"/>
    </source>
</evidence>
<keyword evidence="6 18" id="KW-0479">Metal-binding</keyword>
<feature type="binding site" evidence="17">
    <location>
        <position position="525"/>
    </location>
    <ligand>
        <name>ATP</name>
        <dbReference type="ChEBI" id="CHEBI:30616"/>
    </ligand>
</feature>
<dbReference type="PANTHER" id="PTHR24092">
    <property type="entry name" value="PROBABLE PHOSPHOLIPID-TRANSPORTING ATPASE"/>
    <property type="match status" value="1"/>
</dbReference>
<dbReference type="InterPro" id="IPR032631">
    <property type="entry name" value="P-type_ATPase_N"/>
</dbReference>
<dbReference type="NCBIfam" id="TIGR01494">
    <property type="entry name" value="ATPase_P-type"/>
    <property type="match status" value="3"/>
</dbReference>
<evidence type="ECO:0000313" key="24">
    <source>
        <dbReference type="EMBL" id="KAF0523881.1"/>
    </source>
</evidence>
<feature type="binding site" evidence="18">
    <location>
        <position position="809"/>
    </location>
    <ligand>
        <name>Mg(2+)</name>
        <dbReference type="ChEBI" id="CHEBI:18420"/>
    </ligand>
</feature>
<feature type="domain" description="P-type ATPase C-terminal" evidence="23">
    <location>
        <begin position="836"/>
        <end position="1063"/>
    </location>
</feature>
<evidence type="ECO:0000256" key="12">
    <source>
        <dbReference type="ARBA" id="ARBA00023055"/>
    </source>
</evidence>
<dbReference type="Proteomes" id="UP000439903">
    <property type="component" value="Unassembled WGS sequence"/>
</dbReference>
<dbReference type="OrthoDB" id="377733at2759"/>
<feature type="binding site" evidence="17">
    <location>
        <position position="591"/>
    </location>
    <ligand>
        <name>ATP</name>
        <dbReference type="ChEBI" id="CHEBI:30616"/>
    </ligand>
</feature>
<evidence type="ECO:0000256" key="7">
    <source>
        <dbReference type="ARBA" id="ARBA00022741"/>
    </source>
</evidence>
<comment type="subcellular location">
    <subcellularLocation>
        <location evidence="2">Endosome membrane</location>
        <topology evidence="2">Multi-pass membrane protein</topology>
    </subcellularLocation>
    <subcellularLocation>
        <location evidence="19">Membrane</location>
        <topology evidence="19">Multi-pass membrane protein</topology>
    </subcellularLocation>
</comment>
<dbReference type="GO" id="GO:0016887">
    <property type="term" value="F:ATP hydrolysis activity"/>
    <property type="evidence" value="ECO:0007669"/>
    <property type="project" value="InterPro"/>
</dbReference>
<feature type="transmembrane region" description="Helical" evidence="19">
    <location>
        <begin position="1028"/>
        <end position="1054"/>
    </location>
</feature>
<dbReference type="SUPFAM" id="SSF81653">
    <property type="entry name" value="Calcium ATPase, transduction domain A"/>
    <property type="match status" value="1"/>
</dbReference>
<dbReference type="Pfam" id="PF16209">
    <property type="entry name" value="PhoLip_ATPase_N"/>
    <property type="match status" value="1"/>
</dbReference>
<dbReference type="InterPro" id="IPR023298">
    <property type="entry name" value="ATPase_P-typ_TM_dom_sf"/>
</dbReference>
<dbReference type="GO" id="GO:0010008">
    <property type="term" value="C:endosome membrane"/>
    <property type="evidence" value="ECO:0007669"/>
    <property type="project" value="UniProtKB-SubCell"/>
</dbReference>
<gene>
    <name evidence="24" type="ORF">F8M41_015267</name>
</gene>
<dbReference type="NCBIfam" id="TIGR01652">
    <property type="entry name" value="ATPase-Plipid"/>
    <property type="match status" value="1"/>
</dbReference>
<feature type="binding site" evidence="17">
    <location>
        <position position="702"/>
    </location>
    <ligand>
        <name>ATP</name>
        <dbReference type="ChEBI" id="CHEBI:30616"/>
    </ligand>
</feature>
<feature type="transmembrane region" description="Helical" evidence="19">
    <location>
        <begin position="137"/>
        <end position="156"/>
    </location>
</feature>
<feature type="binding site" evidence="17">
    <location>
        <position position="431"/>
    </location>
    <ligand>
        <name>ATP</name>
        <dbReference type="ChEBI" id="CHEBI:30616"/>
    </ligand>
</feature>
<dbReference type="EMBL" id="WTPW01000318">
    <property type="protein sequence ID" value="KAF0523881.1"/>
    <property type="molecule type" value="Genomic_DNA"/>
</dbReference>
<evidence type="ECO:0000313" key="25">
    <source>
        <dbReference type="Proteomes" id="UP000439903"/>
    </source>
</evidence>
<evidence type="ECO:0000256" key="3">
    <source>
        <dbReference type="ARBA" id="ARBA00008109"/>
    </source>
</evidence>
<dbReference type="GO" id="GO:0000287">
    <property type="term" value="F:magnesium ion binding"/>
    <property type="evidence" value="ECO:0007669"/>
    <property type="project" value="UniProtKB-UniRule"/>
</dbReference>
<dbReference type="Pfam" id="PF00122">
    <property type="entry name" value="E1-E2_ATPase"/>
    <property type="match status" value="1"/>
</dbReference>
<organism evidence="24 25">
    <name type="scientific">Gigaspora margarita</name>
    <dbReference type="NCBI Taxonomy" id="4874"/>
    <lineage>
        <taxon>Eukaryota</taxon>
        <taxon>Fungi</taxon>
        <taxon>Fungi incertae sedis</taxon>
        <taxon>Mucoromycota</taxon>
        <taxon>Glomeromycotina</taxon>
        <taxon>Glomeromycetes</taxon>
        <taxon>Diversisporales</taxon>
        <taxon>Gigasporaceae</taxon>
        <taxon>Gigaspora</taxon>
    </lineage>
</organism>
<dbReference type="SUPFAM" id="SSF81660">
    <property type="entry name" value="Metal cation-transporting ATPase, ATP-binding domain N"/>
    <property type="match status" value="1"/>
</dbReference>
<evidence type="ECO:0000256" key="11">
    <source>
        <dbReference type="ARBA" id="ARBA00022989"/>
    </source>
</evidence>
<keyword evidence="8 17" id="KW-0067">ATP-binding</keyword>
<keyword evidence="13 19" id="KW-0472">Membrane</keyword>
<dbReference type="FunFam" id="3.40.50.1000:FF:000009">
    <property type="entry name" value="Phospholipid-transporting ATPase"/>
    <property type="match status" value="1"/>
</dbReference>
<keyword evidence="10 19" id="KW-1278">Translocase</keyword>
<evidence type="ECO:0000259" key="23">
    <source>
        <dbReference type="Pfam" id="PF16212"/>
    </source>
</evidence>
<evidence type="ECO:0000256" key="18">
    <source>
        <dbReference type="PIRSR" id="PIRSR606539-3"/>
    </source>
</evidence>
<feature type="domain" description="P-type ATPase A" evidence="21">
    <location>
        <begin position="176"/>
        <end position="321"/>
    </location>
</feature>
<dbReference type="GO" id="GO:0005802">
    <property type="term" value="C:trans-Golgi network"/>
    <property type="evidence" value="ECO:0007669"/>
    <property type="project" value="TreeGrafter"/>
</dbReference>
<evidence type="ECO:0000256" key="5">
    <source>
        <dbReference type="ARBA" id="ARBA00022692"/>
    </source>
</evidence>
<dbReference type="InterPro" id="IPR001757">
    <property type="entry name" value="P_typ_ATPase"/>
</dbReference>
<evidence type="ECO:0000256" key="20">
    <source>
        <dbReference type="SAM" id="MobiDB-lite"/>
    </source>
</evidence>
<feature type="transmembrane region" description="Helical" evidence="19">
    <location>
        <begin position="948"/>
        <end position="968"/>
    </location>
</feature>
<dbReference type="GO" id="GO:0005524">
    <property type="term" value="F:ATP binding"/>
    <property type="evidence" value="ECO:0007669"/>
    <property type="project" value="UniProtKB-UniRule"/>
</dbReference>
<dbReference type="PANTHER" id="PTHR24092:SF5">
    <property type="entry name" value="PHOSPHOLIPID-TRANSPORTING ATPASE"/>
    <property type="match status" value="1"/>
</dbReference>
<feature type="binding site" evidence="17">
    <location>
        <position position="812"/>
    </location>
    <ligand>
        <name>ATP</name>
        <dbReference type="ChEBI" id="CHEBI:30616"/>
    </ligand>
</feature>
<keyword evidence="12" id="KW-0445">Lipid transport</keyword>
<dbReference type="InterPro" id="IPR044492">
    <property type="entry name" value="P_typ_ATPase_HD_dom"/>
</dbReference>
<dbReference type="InterPro" id="IPR032630">
    <property type="entry name" value="P_typ_ATPase_c"/>
</dbReference>
<feature type="transmembrane region" description="Helical" evidence="19">
    <location>
        <begin position="870"/>
        <end position="893"/>
    </location>
</feature>
<dbReference type="InterPro" id="IPR023214">
    <property type="entry name" value="HAD_sf"/>
</dbReference>
<evidence type="ECO:0000256" key="13">
    <source>
        <dbReference type="ARBA" id="ARBA00023136"/>
    </source>
</evidence>
<dbReference type="SUPFAM" id="SSF56784">
    <property type="entry name" value="HAD-like"/>
    <property type="match status" value="1"/>
</dbReference>
<evidence type="ECO:0000256" key="9">
    <source>
        <dbReference type="ARBA" id="ARBA00022842"/>
    </source>
</evidence>
<dbReference type="GO" id="GO:0005886">
    <property type="term" value="C:plasma membrane"/>
    <property type="evidence" value="ECO:0007669"/>
    <property type="project" value="TreeGrafter"/>
</dbReference>
<feature type="binding site" evidence="17">
    <location>
        <position position="620"/>
    </location>
    <ligand>
        <name>ATP</name>
        <dbReference type="ChEBI" id="CHEBI:30616"/>
    </ligand>
</feature>
<keyword evidence="9 18" id="KW-0460">Magnesium</keyword>
<feature type="binding site" evidence="17">
    <location>
        <position position="701"/>
    </location>
    <ligand>
        <name>ATP</name>
        <dbReference type="ChEBI" id="CHEBI:30616"/>
    </ligand>
</feature>
<accession>A0A8H4AQP8</accession>
<proteinExistence type="inferred from homology"/>
<reference evidence="24 25" key="1">
    <citation type="journal article" date="2019" name="Environ. Microbiol.">
        <title>At the nexus of three kingdoms: the genome of the mycorrhizal fungus Gigaspora margarita provides insights into plant, endobacterial and fungal interactions.</title>
        <authorList>
            <person name="Venice F."/>
            <person name="Ghignone S."/>
            <person name="Salvioli di Fossalunga A."/>
            <person name="Amselem J."/>
            <person name="Novero M."/>
            <person name="Xianan X."/>
            <person name="Sedzielewska Toro K."/>
            <person name="Morin E."/>
            <person name="Lipzen A."/>
            <person name="Grigoriev I.V."/>
            <person name="Henrissat B."/>
            <person name="Martin F.M."/>
            <person name="Bonfante P."/>
        </authorList>
    </citation>
    <scope>NUCLEOTIDE SEQUENCE [LARGE SCALE GENOMIC DNA]</scope>
    <source>
        <strain evidence="24 25">BEG34</strain>
    </source>
</reference>
<comment type="cofactor">
    <cofactor evidence="1 18">
        <name>Mg(2+)</name>
        <dbReference type="ChEBI" id="CHEBI:18420"/>
    </cofactor>
</comment>
<feature type="binding site" evidence="18">
    <location>
        <position position="433"/>
    </location>
    <ligand>
        <name>Mg(2+)</name>
        <dbReference type="ChEBI" id="CHEBI:18420"/>
    </ligand>
</feature>
<feature type="binding site" evidence="17">
    <location>
        <position position="703"/>
    </location>
    <ligand>
        <name>ATP</name>
        <dbReference type="ChEBI" id="CHEBI:30616"/>
    </ligand>
</feature>
<evidence type="ECO:0000256" key="15">
    <source>
        <dbReference type="ARBA" id="ARBA00049128"/>
    </source>
</evidence>
<dbReference type="FunFam" id="3.40.1110.10:FF:000097">
    <property type="entry name" value="Phospholipid-transporting ATPase"/>
    <property type="match status" value="1"/>
</dbReference>
<keyword evidence="7 17" id="KW-0547">Nucleotide-binding</keyword>
<feature type="binding site" evidence="17">
    <location>
        <position position="789"/>
    </location>
    <ligand>
        <name>ATP</name>
        <dbReference type="ChEBI" id="CHEBI:30616"/>
    </ligand>
</feature>
<dbReference type="Gene3D" id="3.40.50.1000">
    <property type="entry name" value="HAD superfamily/HAD-like"/>
    <property type="match status" value="1"/>
</dbReference>
<feature type="binding site" evidence="17">
    <location>
        <position position="567"/>
    </location>
    <ligand>
        <name>ATP</name>
        <dbReference type="ChEBI" id="CHEBI:30616"/>
    </ligand>
</feature>
<keyword evidence="5 19" id="KW-0812">Transmembrane</keyword>
<comment type="catalytic activity">
    <reaction evidence="14 19">
        <text>ATP + H2O + phospholipidSide 1 = ADP + phosphate + phospholipidSide 2.</text>
        <dbReference type="EC" id="7.6.2.1"/>
    </reaction>
</comment>
<feature type="binding site" evidence="18">
    <location>
        <position position="813"/>
    </location>
    <ligand>
        <name>Mg(2+)</name>
        <dbReference type="ChEBI" id="CHEBI:18420"/>
    </ligand>
</feature>
<feature type="transmembrane region" description="Helical" evidence="19">
    <location>
        <begin position="103"/>
        <end position="125"/>
    </location>
</feature>
<feature type="transmembrane region" description="Helical" evidence="19">
    <location>
        <begin position="1002"/>
        <end position="1022"/>
    </location>
</feature>
<comment type="similarity">
    <text evidence="3 19">Belongs to the cation transport ATPase (P-type) (TC 3.A.3) family. Type IV subfamily.</text>
</comment>
<feature type="transmembrane region" description="Helical" evidence="19">
    <location>
        <begin position="974"/>
        <end position="995"/>
    </location>
</feature>
<evidence type="ECO:0000256" key="6">
    <source>
        <dbReference type="ARBA" id="ARBA00022723"/>
    </source>
</evidence>
<dbReference type="GO" id="GO:0006897">
    <property type="term" value="P:endocytosis"/>
    <property type="evidence" value="ECO:0007669"/>
    <property type="project" value="TreeGrafter"/>
</dbReference>
<dbReference type="InterPro" id="IPR006539">
    <property type="entry name" value="P-type_ATPase_IV"/>
</dbReference>
<evidence type="ECO:0000256" key="14">
    <source>
        <dbReference type="ARBA" id="ARBA00034036"/>
    </source>
</evidence>
<feature type="transmembrane region" description="Helical" evidence="19">
    <location>
        <begin position="367"/>
        <end position="387"/>
    </location>
</feature>
<feature type="transmembrane region" description="Helical" evidence="19">
    <location>
        <begin position="899"/>
        <end position="918"/>
    </location>
</feature>
<feature type="binding site" evidence="18">
    <location>
        <position position="431"/>
    </location>
    <ligand>
        <name>Mg(2+)</name>
        <dbReference type="ChEBI" id="CHEBI:18420"/>
    </ligand>
</feature>
<dbReference type="SFLD" id="SFLDG00002">
    <property type="entry name" value="C1.7:_P-type_atpase_like"/>
    <property type="match status" value="1"/>
</dbReference>
<dbReference type="InterPro" id="IPR018303">
    <property type="entry name" value="ATPase_P-typ_P_site"/>
</dbReference>
<dbReference type="SUPFAM" id="SSF81665">
    <property type="entry name" value="Calcium ATPase, transmembrane domain M"/>
    <property type="match status" value="1"/>
</dbReference>
<dbReference type="SFLD" id="SFLDF00027">
    <property type="entry name" value="p-type_atpase"/>
    <property type="match status" value="1"/>
</dbReference>
<evidence type="ECO:0000256" key="4">
    <source>
        <dbReference type="ARBA" id="ARBA00022448"/>
    </source>
</evidence>
<comment type="caution">
    <text evidence="24">The sequence shown here is derived from an EMBL/GenBank/DDBJ whole genome shotgun (WGS) entry which is preliminary data.</text>
</comment>
<dbReference type="GO" id="GO:0140326">
    <property type="term" value="F:ATPase-coupled intramembrane lipid transporter activity"/>
    <property type="evidence" value="ECO:0007669"/>
    <property type="project" value="UniProtKB-EC"/>
</dbReference>
<dbReference type="EC" id="7.6.2.1" evidence="19"/>
<evidence type="ECO:0000256" key="8">
    <source>
        <dbReference type="ARBA" id="ARBA00022840"/>
    </source>
</evidence>
<dbReference type="PRINTS" id="PR00119">
    <property type="entry name" value="CATATPASE"/>
</dbReference>
<name>A0A8H4AQP8_GIGMA</name>
<evidence type="ECO:0000256" key="2">
    <source>
        <dbReference type="ARBA" id="ARBA00004337"/>
    </source>
</evidence>
<dbReference type="PROSITE" id="PS00154">
    <property type="entry name" value="ATPASE_E1_E2"/>
    <property type="match status" value="1"/>
</dbReference>
<feature type="region of interest" description="Disordered" evidence="20">
    <location>
        <begin position="14"/>
        <end position="72"/>
    </location>
</feature>
<feature type="binding site" evidence="17">
    <location>
        <position position="432"/>
    </location>
    <ligand>
        <name>ATP</name>
        <dbReference type="ChEBI" id="CHEBI:30616"/>
    </ligand>
</feature>
<feature type="binding site" evidence="17">
    <location>
        <position position="783"/>
    </location>
    <ligand>
        <name>ATP</name>
        <dbReference type="ChEBI" id="CHEBI:30616"/>
    </ligand>
</feature>